<organism evidence="2 3">
    <name type="scientific">Flavobacterium aurantiibacter</name>
    <dbReference type="NCBI Taxonomy" id="2023067"/>
    <lineage>
        <taxon>Bacteria</taxon>
        <taxon>Pseudomonadati</taxon>
        <taxon>Bacteroidota</taxon>
        <taxon>Flavobacteriia</taxon>
        <taxon>Flavobacteriales</taxon>
        <taxon>Flavobacteriaceae</taxon>
        <taxon>Flavobacterium</taxon>
    </lineage>
</organism>
<dbReference type="Proteomes" id="UP000216035">
    <property type="component" value="Unassembled WGS sequence"/>
</dbReference>
<dbReference type="SMART" id="SM00060">
    <property type="entry name" value="FN3"/>
    <property type="match status" value="5"/>
</dbReference>
<dbReference type="InterPro" id="IPR003961">
    <property type="entry name" value="FN3_dom"/>
</dbReference>
<protein>
    <recommendedName>
        <fullName evidence="1">Fibronectin type-III domain-containing protein</fullName>
    </recommendedName>
</protein>
<dbReference type="Pfam" id="PF23759">
    <property type="entry name" value="GBD_T9SS_assoc"/>
    <property type="match status" value="3"/>
</dbReference>
<keyword evidence="3" id="KW-1185">Reference proteome</keyword>
<feature type="domain" description="Fibronectin type-III" evidence="1">
    <location>
        <begin position="776"/>
        <end position="875"/>
    </location>
</feature>
<feature type="domain" description="Fibronectin type-III" evidence="1">
    <location>
        <begin position="671"/>
        <end position="772"/>
    </location>
</feature>
<gene>
    <name evidence="2" type="ORF">CHX27_05045</name>
</gene>
<evidence type="ECO:0000259" key="1">
    <source>
        <dbReference type="PROSITE" id="PS50853"/>
    </source>
</evidence>
<feature type="domain" description="Fibronectin type-III" evidence="1">
    <location>
        <begin position="467"/>
        <end position="556"/>
    </location>
</feature>
<proteinExistence type="predicted"/>
<dbReference type="EMBL" id="NOXX01000170">
    <property type="protein sequence ID" value="OYQ46124.1"/>
    <property type="molecule type" value="Genomic_DNA"/>
</dbReference>
<comment type="caution">
    <text evidence="2">The sequence shown here is derived from an EMBL/GenBank/DDBJ whole genome shotgun (WGS) entry which is preliminary data.</text>
</comment>
<dbReference type="InterPro" id="IPR036116">
    <property type="entry name" value="FN3_sf"/>
</dbReference>
<dbReference type="Gene3D" id="2.60.120.200">
    <property type="match status" value="1"/>
</dbReference>
<name>A0A255ZZ14_9FLAO</name>
<dbReference type="Gene3D" id="2.60.40.10">
    <property type="entry name" value="Immunoglobulins"/>
    <property type="match status" value="3"/>
</dbReference>
<dbReference type="NCBIfam" id="NF038128">
    <property type="entry name" value="choice_anch_J"/>
    <property type="match status" value="1"/>
</dbReference>
<dbReference type="InterPro" id="IPR056600">
    <property type="entry name" value="GBD_T9SS_assoc"/>
</dbReference>
<dbReference type="SUPFAM" id="SSF49265">
    <property type="entry name" value="Fibronectin type III"/>
    <property type="match status" value="3"/>
</dbReference>
<sequence length="2687" mass="281032">MYKFGIHKLKNLPDLILRTRFMKRIALLIALLFSFAGFAQFTETFEDGFPEGWLRLNAPAGPNFGIGANQQWMLNTTPNPINPSGLAAYSAPNAALIPLEQIQAGNTEEDWMITTQLTVPANGQLRFWTRQAQNGDQGSIFQVRASLNATQNNQTAFQLLQSYTESDLQDLNGNITQYTEKVIDFPAAFIGQSIYIAFVRIHTQPTPTRSGDRWLIDDIRVRQRCTNPNGLDASNPQSTSITLTWNNPGLATSFEIEVVPQGQDPTGTGVIVSAPGTNPTSFNTAGSALTFAPGQCYQYYVRAVCGTAPDTLTSGWAGPFPFCTLPLGSVCADPLVVQTLPYQTAGNTLNFGDEVDTTQGTGCGATPAGTNYLAGNEVFYSYTPDITGNVSILMTPGANNSSLFVYNSCAGIGTSCIAGIANAQGTPRSLVVPMVAGQTYIIVISSSQTTPSIPYTLLIQREDCAPKPTALTATDIGLTTATLGWTSTEFTSWQVAVQPAGTGVPAGNGVAVNTNSFQPTLTAATQYEFWVRAECTPGGTSYTGWAGPLFFNTLICDASNKCDYTFRLTDSANNGWNGAVMQVRQAGIVVASLGPQLGTGSAPANVTVALCDDIPFDIFWVTAGTQPNQCILNVINNFGQTVFTKPDGTGTVGTVITTQPVDCQTPRCDLTPTAVTIPAASVETTFLTVTWSAPATTSWDIIVLPAGSPAPTATSTPTFNDITVADPNNPSFTFPVGTLIPDTAYSVYVRVNCDNPTNSAWGGPATATTDPTCFRPTTPLVTAAAISTPGATTASATFTWTAGEPTNTLWEIYVSPINVAPTAATPATYTNITTTTFTANDLLPATIYYAWVRTVCPGPDPSIWVAFPVFNTDTCFDADRCNYRFLLSTATTGNTWNNARIQVRQNGIVVATLGATGINSAAGVTVALCPNVPFDVFWSVAGTNPDNIGFTVVTPFNDVDFTKLPGQGTPLTVLYTGVTNCNPPACAQPSALTAVPSATSAVLSWTDNSTPPSANFAIYIVPQGGPAPTNNPPTPPTIPSATNPFTISAATGYALQPSTAYTYYVKAICSPTESSAWTILNPHTFITKPINDECATALPVPVNAGQVCAPANNVLGNTFGGTASAPVANTGQGCGTVDDDIWFSFVAGPSGTQTININNVDITPANARIHHSVFSGTCDNLTQLYCSTTYSSNATGLIPGETYYVRAYTSGSAATQRATFEICITSPPANDNCIGATNVPVNPTWTCEPSFNVGGSTLGATASTPPAAAGAGCGTADDDVWFAFTATNPIHVININDIVGSATNVALNHSLFTGPCDALTQIYCTTQTTRVVNGLTVNQVYYIRVYTAANTAGASATFNVCVNTPPPPSGNDTCATAIPVAVNPSSTCNVFSSGNLIGATPTGGNLPGGCVGTADDDVWFSFVATSTTHFVQLFNVEGTTTNLNHAVYTGTCDAQVFRYCSPANNLISTATNLIVGQTYFVRVWSNSNIPEAVEFDICIRSISTCESAEPFCGSSPDQPFIYSNTTAVPSTGQIACLATTPNPTYYTLYVGQDGPLVFNILQNTAFDAAGNPVGNGLDVDFVAWGPFDSPESCNEIVFGPCAPTPCPNNTTDPTFYPEGNIVDCSYSFQFTETLTIPNAQAGEYYIILITNFNGQPGLIRLVQTNFDAADAGETICCDVGLGPDIEACGDSVTLNAIADVQDVNNVPSTFEWFLLPSTTPIPGATTATYVATESGTYKVQGACGLNPVFDEIVVTLGPAINASTPEAYVKCDSESTPGQASFDFDAVKAAVLGALNPADYIITSHNTLENATNDVGDLGLSGTQLLSSGIIYVRVESTLLSTCFAVVPVTFTVTDAPNAAFGYEANTICRVEGEFAQITTLPQQSNGYTAEPTGIVIDPITGAIDLQLSQPGTYTVKNTILATETCEELTATFEVTLVNSVSPEFSYAETAYCKNDTNPLPTVVEAAGTFTGSEGLIINASTGEINLADTPAGTYLVTHTIAETGTCPESTDTFEVTINALPNPTFGYTSNIFCKIANTTAELLVIPDANSNFTASPEGLALNPISGTVDLGLSQPGIYLITNTIPATEVCQEVTATFELTIVPQVSPEFSYSQSVYCKNNSNPLPITVEGTGTYTGTTGLVIDSITGEINLADTPAGTYTVTRTIGATTNCAESSDTFEITINELPDASFAYANTTYCRALGAEAVPLVTPNANSNFTSTPDGLVINPSTGAVNLELSQVGVYTITNTISAAAGCEEVTATFGLTIEGAASAEFNYPQIAYCKNSGNPLPVVSGSAGTFSGSTGLVINSSTGEIDLNATPAGTYTITNTVNNSTVCPVVLDTFEITINPEPSATFSYSSNAYCTTSVNPTPSVAIGLFSATPAGITIDPNTGTIDLAASVPGDYLIRHTIAAFGGCDEVSEEFPITITLGTQADFTYSASEYCGDSASITPIFGFGSVAGSFSSSSTGLSLDPNTGVINIQASSAGTYVVTNQIAAAGGCGPDNASFTITITAPVTGTISYEATAFCKNSTSEQIQNLPSSLGTFSAPSGLTIDSITGEINPSTSNPGTYTVTFLVSGDFGCADFISTVDVTIIPEFEITFESGCENNQYVITVLPVDESFDLETSTIEWSSNGTFTSRSQENEITATSEGTFTAKVTTADGCFTIESINVTNIGCIIQRGISPNN</sequence>
<reference evidence="2 3" key="1">
    <citation type="submission" date="2017-07" db="EMBL/GenBank/DDBJ databases">
        <title>Flavobacterium cyanobacteriorum sp. nov., isolated from cyanobacterial aggregates in a eutrophic lake.</title>
        <authorList>
            <person name="Cai H."/>
        </authorList>
    </citation>
    <scope>NUCLEOTIDE SEQUENCE [LARGE SCALE GENOMIC DNA]</scope>
    <source>
        <strain evidence="2 3">TH167</strain>
    </source>
</reference>
<dbReference type="PROSITE" id="PS50853">
    <property type="entry name" value="FN3"/>
    <property type="match status" value="4"/>
</dbReference>
<evidence type="ECO:0000313" key="3">
    <source>
        <dbReference type="Proteomes" id="UP000216035"/>
    </source>
</evidence>
<evidence type="ECO:0000313" key="2">
    <source>
        <dbReference type="EMBL" id="OYQ46124.1"/>
    </source>
</evidence>
<dbReference type="InterPro" id="IPR013783">
    <property type="entry name" value="Ig-like_fold"/>
</dbReference>
<feature type="domain" description="Fibronectin type-III" evidence="1">
    <location>
        <begin position="227"/>
        <end position="327"/>
    </location>
</feature>
<accession>A0A255ZZ14</accession>
<feature type="non-terminal residue" evidence="2">
    <location>
        <position position="2687"/>
    </location>
</feature>